<keyword evidence="3" id="KW-1185">Reference proteome</keyword>
<dbReference type="EMBL" id="EQ986723">
    <property type="protein sequence ID" value="EEF23310.1"/>
    <property type="molecule type" value="Genomic_DNA"/>
</dbReference>
<dbReference type="AlphaFoldDB" id="B9TLF3"/>
<feature type="region of interest" description="Disordered" evidence="1">
    <location>
        <begin position="29"/>
        <end position="78"/>
    </location>
</feature>
<dbReference type="Proteomes" id="UP000008311">
    <property type="component" value="Unassembled WGS sequence"/>
</dbReference>
<dbReference type="InParanoid" id="B9TLF3"/>
<feature type="compositionally biased region" description="Polar residues" evidence="1">
    <location>
        <begin position="110"/>
        <end position="121"/>
    </location>
</feature>
<evidence type="ECO:0000313" key="3">
    <source>
        <dbReference type="Proteomes" id="UP000008311"/>
    </source>
</evidence>
<feature type="region of interest" description="Disordered" evidence="1">
    <location>
        <begin position="108"/>
        <end position="131"/>
    </location>
</feature>
<organism evidence="2 3">
    <name type="scientific">Ricinus communis</name>
    <name type="common">Castor bean</name>
    <dbReference type="NCBI Taxonomy" id="3988"/>
    <lineage>
        <taxon>Eukaryota</taxon>
        <taxon>Viridiplantae</taxon>
        <taxon>Streptophyta</taxon>
        <taxon>Embryophyta</taxon>
        <taxon>Tracheophyta</taxon>
        <taxon>Spermatophyta</taxon>
        <taxon>Magnoliopsida</taxon>
        <taxon>eudicotyledons</taxon>
        <taxon>Gunneridae</taxon>
        <taxon>Pentapetalae</taxon>
        <taxon>rosids</taxon>
        <taxon>fabids</taxon>
        <taxon>Malpighiales</taxon>
        <taxon>Euphorbiaceae</taxon>
        <taxon>Acalyphoideae</taxon>
        <taxon>Acalypheae</taxon>
        <taxon>Ricinus</taxon>
    </lineage>
</organism>
<feature type="compositionally biased region" description="Polar residues" evidence="1">
    <location>
        <begin position="35"/>
        <end position="51"/>
    </location>
</feature>
<evidence type="ECO:0000256" key="1">
    <source>
        <dbReference type="SAM" id="MobiDB-lite"/>
    </source>
</evidence>
<feature type="non-terminal residue" evidence="2">
    <location>
        <position position="131"/>
    </location>
</feature>
<evidence type="ECO:0000313" key="2">
    <source>
        <dbReference type="EMBL" id="EEF23310.1"/>
    </source>
</evidence>
<gene>
    <name evidence="2" type="ORF">RCOM_2138770</name>
</gene>
<reference evidence="3" key="1">
    <citation type="journal article" date="2010" name="Nat. Biotechnol.">
        <title>Draft genome sequence of the oilseed species Ricinus communis.</title>
        <authorList>
            <person name="Chan A.P."/>
            <person name="Crabtree J."/>
            <person name="Zhao Q."/>
            <person name="Lorenzi H."/>
            <person name="Orvis J."/>
            <person name="Puiu D."/>
            <person name="Melake-Berhan A."/>
            <person name="Jones K.M."/>
            <person name="Redman J."/>
            <person name="Chen G."/>
            <person name="Cahoon E.B."/>
            <person name="Gedil M."/>
            <person name="Stanke M."/>
            <person name="Haas B.J."/>
            <person name="Wortman J.R."/>
            <person name="Fraser-Liggett C.M."/>
            <person name="Ravel J."/>
            <person name="Rabinowicz P.D."/>
        </authorList>
    </citation>
    <scope>NUCLEOTIDE SEQUENCE [LARGE SCALE GENOMIC DNA]</scope>
    <source>
        <strain evidence="3">cv. Hale</strain>
    </source>
</reference>
<name>B9TLF3_RICCO</name>
<protein>
    <submittedName>
        <fullName evidence="2">Uncharacterized protein</fullName>
    </submittedName>
</protein>
<sequence length="131" mass="13577">MIVGAGTAKKPSRSACAPVVAREVRLISQGEASRPSVSGESHSAVTGSMNTVAAKRRPSAMCSLRSGSTSRTPMRRASRSCVLQCTGMPSARPNSALTCMTMVTGASRIASGTSSATERSTPPQPPKARRR</sequence>
<feature type="compositionally biased region" description="Pro residues" evidence="1">
    <location>
        <begin position="122"/>
        <end position="131"/>
    </location>
</feature>
<accession>B9TLF3</accession>
<proteinExistence type="predicted"/>